<gene>
    <name evidence="1" type="ORF">SAMN04487935_2035</name>
</gene>
<keyword evidence="2" id="KW-1185">Reference proteome</keyword>
<dbReference type="Proteomes" id="UP000199580">
    <property type="component" value="Unassembled WGS sequence"/>
</dbReference>
<evidence type="ECO:0008006" key="3">
    <source>
        <dbReference type="Google" id="ProtNLM"/>
    </source>
</evidence>
<name>A0A1G8XRT5_9FLAO</name>
<dbReference type="AlphaFoldDB" id="A0A1G8XRT5"/>
<protein>
    <recommendedName>
        <fullName evidence="3">TolB-like 6-blade propeller-like</fullName>
    </recommendedName>
</protein>
<evidence type="ECO:0000313" key="1">
    <source>
        <dbReference type="EMBL" id="SDJ93203.1"/>
    </source>
</evidence>
<dbReference type="RefSeq" id="WP_139171730.1">
    <property type="nucleotide sequence ID" value="NZ_BKAI01000023.1"/>
</dbReference>
<dbReference type="PROSITE" id="PS51257">
    <property type="entry name" value="PROKAR_LIPOPROTEIN"/>
    <property type="match status" value="1"/>
</dbReference>
<organism evidence="1 2">
    <name type="scientific">Flavobacterium noncentrifugens</name>
    <dbReference type="NCBI Taxonomy" id="1128970"/>
    <lineage>
        <taxon>Bacteria</taxon>
        <taxon>Pseudomonadati</taxon>
        <taxon>Bacteroidota</taxon>
        <taxon>Flavobacteriia</taxon>
        <taxon>Flavobacteriales</taxon>
        <taxon>Flavobacteriaceae</taxon>
        <taxon>Flavobacterium</taxon>
    </lineage>
</organism>
<evidence type="ECO:0000313" key="2">
    <source>
        <dbReference type="Proteomes" id="UP000199580"/>
    </source>
</evidence>
<dbReference type="STRING" id="1128970.SAMN04487935_2035"/>
<reference evidence="1 2" key="1">
    <citation type="submission" date="2016-10" db="EMBL/GenBank/DDBJ databases">
        <authorList>
            <person name="de Groot N.N."/>
        </authorList>
    </citation>
    <scope>NUCLEOTIDE SEQUENCE [LARGE SCALE GENOMIC DNA]</scope>
    <source>
        <strain evidence="1 2">CGMCC 1.10076</strain>
    </source>
</reference>
<sequence>MKQHFLLLLVLAFLSCEKKRSINISSENLKKEFHVKIDTFKISPKGDLREVALFRNNFYTIFESQRKNTSQSFIKMMAFNQKGKFIEDVFVPSEIQDMPHYQINIENDSLYVKESQFEENNFVLGEYVADLLKVKKKNFRIYQDSIYNIYKDCNGEFGGTIYFETRKSSKVYETYSSCPTVVNKIGETYFITNAEDFGNILEISNPSELDPSKLDFERRQGSKFSNGYKILLETNYETRIFTSFVSNNKLLTIYCDKKSTYIGEIVNGKLKPLYDFGFRFYANFQQQIQNKQILSCYLIKSKSYAIMIIKENEIKFHVIK</sequence>
<dbReference type="OrthoDB" id="1490226at2"/>
<proteinExistence type="predicted"/>
<accession>A0A1G8XRT5</accession>
<dbReference type="EMBL" id="FNEZ01000003">
    <property type="protein sequence ID" value="SDJ93203.1"/>
    <property type="molecule type" value="Genomic_DNA"/>
</dbReference>